<feature type="compositionally biased region" description="Pro residues" evidence="2">
    <location>
        <begin position="861"/>
        <end position="870"/>
    </location>
</feature>
<keyword evidence="3" id="KW-0472">Membrane</keyword>
<evidence type="ECO:0000256" key="3">
    <source>
        <dbReference type="SAM" id="Phobius"/>
    </source>
</evidence>
<dbReference type="EMBL" id="JADQDQ010000005">
    <property type="protein sequence ID" value="MBF9238299.1"/>
    <property type="molecule type" value="Genomic_DNA"/>
</dbReference>
<feature type="compositionally biased region" description="Polar residues" evidence="2">
    <location>
        <begin position="837"/>
        <end position="853"/>
    </location>
</feature>
<keyword evidence="6" id="KW-1185">Reference proteome</keyword>
<feature type="transmembrane region" description="Helical" evidence="3">
    <location>
        <begin position="20"/>
        <end position="41"/>
    </location>
</feature>
<dbReference type="PANTHER" id="PTHR34978">
    <property type="entry name" value="POSSIBLE SENSOR-TRANSDUCER PROTEIN BLAR"/>
    <property type="match status" value="1"/>
</dbReference>
<keyword evidence="3" id="KW-1133">Transmembrane helix</keyword>
<feature type="transmembrane region" description="Helical" evidence="3">
    <location>
        <begin position="171"/>
        <end position="194"/>
    </location>
</feature>
<dbReference type="InterPro" id="IPR008756">
    <property type="entry name" value="Peptidase_M56"/>
</dbReference>
<protein>
    <recommendedName>
        <fullName evidence="4">Peptidase M56 domain-containing protein</fullName>
    </recommendedName>
</protein>
<dbReference type="Gene3D" id="3.30.2010.10">
    <property type="entry name" value="Metalloproteases ('zincins'), catalytic domain"/>
    <property type="match status" value="1"/>
</dbReference>
<keyword evidence="3" id="KW-0812">Transmembrane</keyword>
<dbReference type="PANTHER" id="PTHR34978:SF3">
    <property type="entry name" value="SLR0241 PROTEIN"/>
    <property type="match status" value="1"/>
</dbReference>
<comment type="caution">
    <text evidence="5">The sequence shown here is derived from an EMBL/GenBank/DDBJ whole genome shotgun (WGS) entry which is preliminary data.</text>
</comment>
<name>A0ABS0IIV1_9BACT</name>
<dbReference type="InterPro" id="IPR052173">
    <property type="entry name" value="Beta-lactam_resp_regulator"/>
</dbReference>
<keyword evidence="1" id="KW-0175">Coiled coil</keyword>
<dbReference type="CDD" id="cd07341">
    <property type="entry name" value="M56_BlaR1_MecR1_like"/>
    <property type="match status" value="1"/>
</dbReference>
<feature type="region of interest" description="Disordered" evidence="2">
    <location>
        <begin position="837"/>
        <end position="911"/>
    </location>
</feature>
<feature type="compositionally biased region" description="Pro residues" evidence="2">
    <location>
        <begin position="885"/>
        <end position="905"/>
    </location>
</feature>
<dbReference type="Pfam" id="PF05569">
    <property type="entry name" value="Peptidase_M56"/>
    <property type="match status" value="1"/>
</dbReference>
<feature type="coiled-coil region" evidence="1">
    <location>
        <begin position="685"/>
        <end position="796"/>
    </location>
</feature>
<accession>A0ABS0IIV1</accession>
<evidence type="ECO:0000256" key="1">
    <source>
        <dbReference type="SAM" id="Coils"/>
    </source>
</evidence>
<evidence type="ECO:0000313" key="5">
    <source>
        <dbReference type="EMBL" id="MBF9238299.1"/>
    </source>
</evidence>
<evidence type="ECO:0000256" key="2">
    <source>
        <dbReference type="SAM" id="MobiDB-lite"/>
    </source>
</evidence>
<sequence length="975" mass="105764">MNALENFVSPALMRALGWTLLHSLWQGALVAGVLAGGMLLLRRQRAEVRYIASAGALGAVVALAGITFGIYFNSGAQKNVLLSAPAVKSNMVSPPKQKNRPAAKARPIRLAAAEVETPFSTSANGAASATSLPEALASPAVAATSASSSPARPRAAWLTASLRYFDNHLPLFVVAWLLGLLAMSLRMVGGLLYVQRLRHHRVRPLGAVWQARLTALAERSGVRRPVALLESALVQVPLVVGHLRPVILLPLGVVAGLPPASLEAILAHEIAHVMRRDYLVNLLQTAAEVLFFYHPAVWFLANCVRTERENCCDDAATALCGGDSLRLARALTALAEWSQSAVVPANPRLALAAMGGRGALLSRVRRLVQRRPAAPTLAEGLMAGALVLGGLGLLGSSVAFAGPLTEPAKPAAFDWQAGSAQTAPKAVGAGDTLKFVKVLPGSSNAGSLQSNAFAWEEDGHHLVVVKDEFGANRLVLEQDTSLRNRTIRRRPGRVRDNRRVIIRNAPGVAPLRSNSFERNPGTVVITKDKKGRLTDLVVNGQRVETETGSGKRKLKIKDKGGKKEKNQQFEVIRLAPQGSPEVGSYIFRGNGGAAQFERRAPGTVEYRTLEPGQGQGAIIYRDVLPKVERLNVEQLNRLNGNFRVLTPRLNQNLNGNLGAQREALRTAESALREASAVKNLSTEQRTRLTKRLAEVRAQLKATERNASSPRLLRLNGSEFENLNVDLGNQEELLEALRMRQEGGQQDRQEVVVREQRREELQERIRESQRELRDLDRARSERSRSNEEAMIAELQKDGLIKDRNNFQFKLTAKSLVVNGKEQPKKVLEKYLKLYETTSGRKMGPNSTMTLSRNGDANDGTAPTPPAPPRAPRAPRSGAGFNGPAAPMAPPAPAAFQAPAPPRPPKAPSVDTKQLSDELRKDGLIGQTDRSFQMQLNDAGLTVNGKRQSDELAAKYRKLVGHDRSGQVHNLSVSFDD</sequence>
<dbReference type="RefSeq" id="WP_196282667.1">
    <property type="nucleotide sequence ID" value="NZ_JADQDQ010000005.1"/>
</dbReference>
<feature type="transmembrane region" description="Helical" evidence="3">
    <location>
        <begin position="48"/>
        <end position="72"/>
    </location>
</feature>
<evidence type="ECO:0000259" key="4">
    <source>
        <dbReference type="Pfam" id="PF05569"/>
    </source>
</evidence>
<dbReference type="Proteomes" id="UP000597617">
    <property type="component" value="Unassembled WGS sequence"/>
</dbReference>
<organism evidence="5 6">
    <name type="scientific">Hymenobacter jeongseonensis</name>
    <dbReference type="NCBI Taxonomy" id="2791027"/>
    <lineage>
        <taxon>Bacteria</taxon>
        <taxon>Pseudomonadati</taxon>
        <taxon>Bacteroidota</taxon>
        <taxon>Cytophagia</taxon>
        <taxon>Cytophagales</taxon>
        <taxon>Hymenobacteraceae</taxon>
        <taxon>Hymenobacter</taxon>
    </lineage>
</organism>
<feature type="domain" description="Peptidase M56" evidence="4">
    <location>
        <begin position="166"/>
        <end position="318"/>
    </location>
</feature>
<gene>
    <name evidence="5" type="ORF">I2I05_12915</name>
</gene>
<evidence type="ECO:0000313" key="6">
    <source>
        <dbReference type="Proteomes" id="UP000597617"/>
    </source>
</evidence>
<reference evidence="5 6" key="1">
    <citation type="submission" date="2020-11" db="EMBL/GenBank/DDBJ databases">
        <authorList>
            <person name="Kim M.K."/>
        </authorList>
    </citation>
    <scope>NUCLEOTIDE SEQUENCE [LARGE SCALE GENOMIC DNA]</scope>
    <source>
        <strain evidence="5 6">BT683</strain>
    </source>
</reference>
<proteinExistence type="predicted"/>